<dbReference type="SUPFAM" id="SSF53756">
    <property type="entry name" value="UDP-Glycosyltransferase/glycogen phosphorylase"/>
    <property type="match status" value="1"/>
</dbReference>
<keyword evidence="2" id="KW-0808">Transferase</keyword>
<dbReference type="PANTHER" id="PTHR45947">
    <property type="entry name" value="SULFOQUINOVOSYL TRANSFERASE SQD2"/>
    <property type="match status" value="1"/>
</dbReference>
<protein>
    <submittedName>
        <fullName evidence="2">Glycosyltransferase family 4 protein</fullName>
    </submittedName>
</protein>
<dbReference type="GO" id="GO:0016757">
    <property type="term" value="F:glycosyltransferase activity"/>
    <property type="evidence" value="ECO:0007669"/>
    <property type="project" value="InterPro"/>
</dbReference>
<dbReference type="AlphaFoldDB" id="A0A5C4S116"/>
<proteinExistence type="predicted"/>
<dbReference type="CDD" id="cd03801">
    <property type="entry name" value="GT4_PimA-like"/>
    <property type="match status" value="1"/>
</dbReference>
<evidence type="ECO:0000313" key="3">
    <source>
        <dbReference type="Proteomes" id="UP000309544"/>
    </source>
</evidence>
<name>A0A5C4S116_PROVB</name>
<dbReference type="InterPro" id="IPR001296">
    <property type="entry name" value="Glyco_trans_1"/>
</dbReference>
<evidence type="ECO:0000259" key="1">
    <source>
        <dbReference type="Pfam" id="PF00534"/>
    </source>
</evidence>
<organism evidence="2 3">
    <name type="scientific">Prosthecochloris vibrioformis</name>
    <name type="common">Chlorobium vibrioforme</name>
    <dbReference type="NCBI Taxonomy" id="1098"/>
    <lineage>
        <taxon>Bacteria</taxon>
        <taxon>Pseudomonadati</taxon>
        <taxon>Chlorobiota</taxon>
        <taxon>Chlorobiia</taxon>
        <taxon>Chlorobiales</taxon>
        <taxon>Chlorobiaceae</taxon>
        <taxon>Prosthecochloris</taxon>
    </lineage>
</organism>
<dbReference type="PANTHER" id="PTHR45947:SF3">
    <property type="entry name" value="SULFOQUINOVOSYL TRANSFERASE SQD2"/>
    <property type="match status" value="1"/>
</dbReference>
<evidence type="ECO:0000313" key="2">
    <source>
        <dbReference type="EMBL" id="TNJ37104.1"/>
    </source>
</evidence>
<dbReference type="Proteomes" id="UP000309544">
    <property type="component" value="Unassembled WGS sequence"/>
</dbReference>
<reference evidence="2 3" key="1">
    <citation type="submission" date="2019-05" db="EMBL/GenBank/DDBJ databases">
        <title>Draft Whole-Genome sequence of the green sulfur bacterium Prosthecochloris vibrioformis DSM 260.</title>
        <authorList>
            <person name="Meyer T.E."/>
            <person name="Kyndt J.A."/>
        </authorList>
    </citation>
    <scope>NUCLEOTIDE SEQUENCE [LARGE SCALE GENOMIC DNA]</scope>
    <source>
        <strain evidence="2 3">DSM 260</strain>
    </source>
</reference>
<dbReference type="EMBL" id="VDCI01000003">
    <property type="protein sequence ID" value="TNJ37104.1"/>
    <property type="molecule type" value="Genomic_DNA"/>
</dbReference>
<gene>
    <name evidence="2" type="ORF">FGF68_05385</name>
</gene>
<dbReference type="Pfam" id="PF00534">
    <property type="entry name" value="Glycos_transf_1"/>
    <property type="match status" value="1"/>
</dbReference>
<sequence length="384" mass="43381">MSYLPILFGYHASNLGNSHVPLSLCRYWAAEDRPVRLTVPGADPDKNYPWLTTVADGWLLKAMYKIASTEWIRGRAEKLFMRNEKNASIVYLWAGLSLEVYEIFHKRGCRILMERINCHRQTSRNIIQQAADHWGIPVTSPISDEDIAIENRKLQLADTVFCPSPMVTQSMLANQVASSKLLATSYGWEEQRFPDRFEKEKINQKPVFLFVGKICVRKGIPLLLAAWKKADIDAKLVLCGHVAPEIQDHMEPLESFPNVEHVAYTKDVGKLYRTADVFVFPSLEEGGPMVTYEAMAHGLPSLVTAMGAGAIATHGENALILPNMDVDAWAEAMARMAHDQALREEMGNRARKRAEHFTWPLVAQQRAELLEKKYSQLWNSASSN</sequence>
<feature type="domain" description="Glycosyl transferase family 1" evidence="1">
    <location>
        <begin position="195"/>
        <end position="353"/>
    </location>
</feature>
<dbReference type="Gene3D" id="3.40.50.2000">
    <property type="entry name" value="Glycogen Phosphorylase B"/>
    <property type="match status" value="2"/>
</dbReference>
<comment type="caution">
    <text evidence="2">The sequence shown here is derived from an EMBL/GenBank/DDBJ whole genome shotgun (WGS) entry which is preliminary data.</text>
</comment>
<keyword evidence="3" id="KW-1185">Reference proteome</keyword>
<dbReference type="InterPro" id="IPR050194">
    <property type="entry name" value="Glycosyltransferase_grp1"/>
</dbReference>
<accession>A0A5C4S116</accession>